<dbReference type="InterPro" id="IPR036365">
    <property type="entry name" value="PGBD-like_sf"/>
</dbReference>
<dbReference type="InterPro" id="IPR002477">
    <property type="entry name" value="Peptidoglycan-bd-like"/>
</dbReference>
<comment type="caution">
    <text evidence="5">The sequence shown here is derived from an EMBL/GenBank/DDBJ whole genome shotgun (WGS) entry which is preliminary data.</text>
</comment>
<reference evidence="5 6" key="1">
    <citation type="submission" date="2017-08" db="EMBL/GenBank/DDBJ databases">
        <title>Infants hospitalized years apart are colonized by the same room-sourced microbial strains.</title>
        <authorList>
            <person name="Brooks B."/>
            <person name="Olm M.R."/>
            <person name="Firek B.A."/>
            <person name="Baker R."/>
            <person name="Thomas B.C."/>
            <person name="Morowitz M.J."/>
            <person name="Banfield J.F."/>
        </authorList>
    </citation>
    <scope>NUCLEOTIDE SEQUENCE [LARGE SCALE GENOMIC DNA]</scope>
    <source>
        <strain evidence="5">S2_005_002_R2_29</strain>
    </source>
</reference>
<dbReference type="SUPFAM" id="SSF47090">
    <property type="entry name" value="PGBD-like"/>
    <property type="match status" value="1"/>
</dbReference>
<proteinExistence type="inferred from homology"/>
<organism evidence="5 6">
    <name type="scientific">Micavibrio aeruginosavorus</name>
    <dbReference type="NCBI Taxonomy" id="349221"/>
    <lineage>
        <taxon>Bacteria</taxon>
        <taxon>Pseudomonadati</taxon>
        <taxon>Bdellovibrionota</taxon>
        <taxon>Bdellovibrionia</taxon>
        <taxon>Bdellovibrionales</taxon>
        <taxon>Pseudobdellovibrionaceae</taxon>
        <taxon>Micavibrio</taxon>
    </lineage>
</organism>
<feature type="domain" description="Peptidoglycan binding-like" evidence="4">
    <location>
        <begin position="123"/>
        <end position="157"/>
    </location>
</feature>
<dbReference type="InterPro" id="IPR023346">
    <property type="entry name" value="Lysozyme-like_dom_sf"/>
</dbReference>
<dbReference type="CDD" id="cd00254">
    <property type="entry name" value="LT-like"/>
    <property type="match status" value="1"/>
</dbReference>
<dbReference type="InterPro" id="IPR036366">
    <property type="entry name" value="PGBDSf"/>
</dbReference>
<evidence type="ECO:0000256" key="1">
    <source>
        <dbReference type="ARBA" id="ARBA00007734"/>
    </source>
</evidence>
<dbReference type="Pfam" id="PF01471">
    <property type="entry name" value="PG_binding_1"/>
    <property type="match status" value="1"/>
</dbReference>
<evidence type="ECO:0000256" key="2">
    <source>
        <dbReference type="SAM" id="MobiDB-lite"/>
    </source>
</evidence>
<dbReference type="PANTHER" id="PTHR37423:SF2">
    <property type="entry name" value="MEMBRANE-BOUND LYTIC MUREIN TRANSGLYCOSYLASE C"/>
    <property type="match status" value="1"/>
</dbReference>
<comment type="similarity">
    <text evidence="1">Belongs to the transglycosylase Slt family.</text>
</comment>
<name>A0A2W5PR73_9BACT</name>
<sequence length="459" mass="50195">MAAITDNKPKTDQQRKPSFIAPDSSWSQWFNAFQQQQIAQFTSAQPLLQGVTGERLINSDIETIKNTQQELSEAGLYPPEGHSYYRDGKVGEVTQHALKLVNDPNYAAEYMKTALKDDDMRPAEIMKLQATLNRLGYAAGDVDGRLDKDSRAALQAYLKDNPNVEKGLSQSERDIAQRPGGLDGVVDSVMNTVRDVAHSFSGHTVSGHTEINPDLAARMAKDPTVRHYVDLTREAAARNGLDGNMLANQYWQESKFDPGAISPAGARGIAQFIPSTGDDYGLNNRGDLHNAEKSIEAGARHMADLSRKLGSQELALVAYNGGKGAVDFVRGKLGGGEISAHNWMQFMNERRENSPSSKAGAWQNETYNYVRIITGMTGRETQVAETRPQDKPTQVASNNAPSFQQPAKQNGETMDQAGQRLALNNSFSQQAQGGILDTAKDYMAGISNTVSNTWKHAFG</sequence>
<evidence type="ECO:0000259" key="3">
    <source>
        <dbReference type="Pfam" id="PF01464"/>
    </source>
</evidence>
<evidence type="ECO:0000313" key="5">
    <source>
        <dbReference type="EMBL" id="PZQ44993.1"/>
    </source>
</evidence>
<dbReference type="Proteomes" id="UP000249417">
    <property type="component" value="Unassembled WGS sequence"/>
</dbReference>
<gene>
    <name evidence="5" type="ORF">DI551_08805</name>
</gene>
<dbReference type="InterPro" id="IPR008258">
    <property type="entry name" value="Transglycosylase_SLT_dom_1"/>
</dbReference>
<accession>A0A2W5PR73</accession>
<feature type="region of interest" description="Disordered" evidence="2">
    <location>
        <begin position="387"/>
        <end position="412"/>
    </location>
</feature>
<evidence type="ECO:0000259" key="4">
    <source>
        <dbReference type="Pfam" id="PF01471"/>
    </source>
</evidence>
<evidence type="ECO:0000313" key="6">
    <source>
        <dbReference type="Proteomes" id="UP000249417"/>
    </source>
</evidence>
<dbReference type="Gene3D" id="1.10.530.10">
    <property type="match status" value="1"/>
</dbReference>
<evidence type="ECO:0008006" key="7">
    <source>
        <dbReference type="Google" id="ProtNLM"/>
    </source>
</evidence>
<feature type="compositionally biased region" description="Polar residues" evidence="2">
    <location>
        <begin position="391"/>
        <end position="412"/>
    </location>
</feature>
<dbReference type="SUPFAM" id="SSF53955">
    <property type="entry name" value="Lysozyme-like"/>
    <property type="match status" value="1"/>
</dbReference>
<dbReference type="Gene3D" id="1.10.101.10">
    <property type="entry name" value="PGBD-like superfamily/PGBD"/>
    <property type="match status" value="1"/>
</dbReference>
<dbReference type="AlphaFoldDB" id="A0A2W5PR73"/>
<dbReference type="Pfam" id="PF01464">
    <property type="entry name" value="SLT"/>
    <property type="match status" value="1"/>
</dbReference>
<dbReference type="PANTHER" id="PTHR37423">
    <property type="entry name" value="SOLUBLE LYTIC MUREIN TRANSGLYCOSYLASE-RELATED"/>
    <property type="match status" value="1"/>
</dbReference>
<dbReference type="EMBL" id="QFQB01000068">
    <property type="protein sequence ID" value="PZQ44993.1"/>
    <property type="molecule type" value="Genomic_DNA"/>
</dbReference>
<feature type="domain" description="Transglycosylase SLT" evidence="3">
    <location>
        <begin position="231"/>
        <end position="332"/>
    </location>
</feature>
<protein>
    <recommendedName>
        <fullName evidence="7">Transglycosylase SLT domain-containing protein</fullName>
    </recommendedName>
</protein>